<dbReference type="Proteomes" id="UP000595895">
    <property type="component" value="Chromosome"/>
</dbReference>
<feature type="chain" id="PRO_5032655567" evidence="2">
    <location>
        <begin position="26"/>
        <end position="485"/>
    </location>
</feature>
<dbReference type="EMBL" id="CP066802">
    <property type="protein sequence ID" value="QQM68009.1"/>
    <property type="molecule type" value="Genomic_DNA"/>
</dbReference>
<sequence length="485" mass="48957">MRMRSPRRSTPMLLVSSLLLCGALAACSGGARNGAGQESPLAAPAPTTNEPASPSATPLPTSGPGEWGLAKPVAAVTGVDSLTNWSDNGLTYVATVDPGTKALDVRHLRWDGTEAWQATVTPPEEADPSALTPRISWDDGIGAVGYWYTTDSDTDKDAVVASPVTWFDTATGTSGQISLSSSKEGTVFKNASTMIGGVEVDPADSDGNLVSATYLAEGMTVATASREDLTAGNSGDLQIFQKHGRLLSTLSGQASVTLLSGGTEVAELSTPFRVLSQPGQAPLVVTASPQAVSRLQGTELVPVEVPSCELAREDGIHAQASASAAVVGNLVLPAQGQPFCLDQVVGQTGMVPSEYLPDGRVLLVSPSTVGTAPTAGATPASPSGTAPTAGTGSAPTAGAVPSGVASPSGTAPTAGAAPSATSVPAQQREYEFAVYDPTSGQTTSLGARMAVGVSSTAVTTNIRDEAAGTVTVQVYRAADLDLTQH</sequence>
<dbReference type="AlphaFoldDB" id="A0A7T7S308"/>
<dbReference type="RefSeq" id="WP_200277413.1">
    <property type="nucleotide sequence ID" value="NZ_CP066802.1"/>
</dbReference>
<keyword evidence="2" id="KW-0732">Signal</keyword>
<feature type="signal peptide" evidence="2">
    <location>
        <begin position="1"/>
        <end position="25"/>
    </location>
</feature>
<evidence type="ECO:0000256" key="2">
    <source>
        <dbReference type="SAM" id="SignalP"/>
    </source>
</evidence>
<feature type="compositionally biased region" description="Low complexity" evidence="1">
    <location>
        <begin position="51"/>
        <end position="64"/>
    </location>
</feature>
<name>A0A7T7S308_9ACTO</name>
<accession>A0A7T7S308</accession>
<organism evidence="3 4">
    <name type="scientific">Actinomyces weissii</name>
    <dbReference type="NCBI Taxonomy" id="675090"/>
    <lineage>
        <taxon>Bacteria</taxon>
        <taxon>Bacillati</taxon>
        <taxon>Actinomycetota</taxon>
        <taxon>Actinomycetes</taxon>
        <taxon>Actinomycetales</taxon>
        <taxon>Actinomycetaceae</taxon>
        <taxon>Actinomyces</taxon>
    </lineage>
</organism>
<evidence type="ECO:0000256" key="1">
    <source>
        <dbReference type="SAM" id="MobiDB-lite"/>
    </source>
</evidence>
<feature type="region of interest" description="Disordered" evidence="1">
    <location>
        <begin position="372"/>
        <end position="423"/>
    </location>
</feature>
<dbReference type="KEGG" id="awe:JG540_03940"/>
<evidence type="ECO:0000313" key="3">
    <source>
        <dbReference type="EMBL" id="QQM68009.1"/>
    </source>
</evidence>
<evidence type="ECO:0000313" key="4">
    <source>
        <dbReference type="Proteomes" id="UP000595895"/>
    </source>
</evidence>
<keyword evidence="4" id="KW-1185">Reference proteome</keyword>
<dbReference type="PROSITE" id="PS51257">
    <property type="entry name" value="PROKAR_LIPOPROTEIN"/>
    <property type="match status" value="1"/>
</dbReference>
<gene>
    <name evidence="3" type="ORF">JG540_03940</name>
</gene>
<reference evidence="3 4" key="1">
    <citation type="submission" date="2020-12" db="EMBL/GenBank/DDBJ databases">
        <authorList>
            <person name="Zhou J."/>
        </authorList>
    </citation>
    <scope>NUCLEOTIDE SEQUENCE [LARGE SCALE GENOMIC DNA]</scope>
    <source>
        <strain evidence="3 4">CCUG 61299</strain>
    </source>
</reference>
<protein>
    <submittedName>
        <fullName evidence="3">Uncharacterized protein</fullName>
    </submittedName>
</protein>
<proteinExistence type="predicted"/>
<feature type="region of interest" description="Disordered" evidence="1">
    <location>
        <begin position="31"/>
        <end position="68"/>
    </location>
</feature>